<evidence type="ECO:0000313" key="1">
    <source>
        <dbReference type="EMBL" id="KKL07171.1"/>
    </source>
</evidence>
<name>A0A0F9CND3_9ZZZZ</name>
<reference evidence="1" key="1">
    <citation type="journal article" date="2015" name="Nature">
        <title>Complex archaea that bridge the gap between prokaryotes and eukaryotes.</title>
        <authorList>
            <person name="Spang A."/>
            <person name="Saw J.H."/>
            <person name="Jorgensen S.L."/>
            <person name="Zaremba-Niedzwiedzka K."/>
            <person name="Martijn J."/>
            <person name="Lind A.E."/>
            <person name="van Eijk R."/>
            <person name="Schleper C."/>
            <person name="Guy L."/>
            <person name="Ettema T.J."/>
        </authorList>
    </citation>
    <scope>NUCLEOTIDE SEQUENCE</scope>
</reference>
<protein>
    <submittedName>
        <fullName evidence="1">Uncharacterized protein</fullName>
    </submittedName>
</protein>
<dbReference type="EMBL" id="LAZR01043399">
    <property type="protein sequence ID" value="KKL07171.1"/>
    <property type="molecule type" value="Genomic_DNA"/>
</dbReference>
<sequence length="90" mass="9220">RSLQDFNLFQQQVLEQGRNRQLQGLLGAGRFALGGQGQQLSALLPLLQTALGAGGAASGPVITEDPGFFQGTLLPLLQTGGQIAATAFGG</sequence>
<organism evidence="1">
    <name type="scientific">marine sediment metagenome</name>
    <dbReference type="NCBI Taxonomy" id="412755"/>
    <lineage>
        <taxon>unclassified sequences</taxon>
        <taxon>metagenomes</taxon>
        <taxon>ecological metagenomes</taxon>
    </lineage>
</organism>
<gene>
    <name evidence="1" type="ORF">LCGC14_2588710</name>
</gene>
<feature type="non-terminal residue" evidence="1">
    <location>
        <position position="1"/>
    </location>
</feature>
<comment type="caution">
    <text evidence="1">The sequence shown here is derived from an EMBL/GenBank/DDBJ whole genome shotgun (WGS) entry which is preliminary data.</text>
</comment>
<accession>A0A0F9CND3</accession>
<proteinExistence type="predicted"/>
<dbReference type="AlphaFoldDB" id="A0A0F9CND3"/>